<evidence type="ECO:0000256" key="6">
    <source>
        <dbReference type="ARBA" id="ARBA00022840"/>
    </source>
</evidence>
<dbReference type="GeneID" id="106808850"/>
<keyword evidence="6" id="KW-0067">ATP-binding</keyword>
<dbReference type="Proteomes" id="UP000695022">
    <property type="component" value="Unplaced"/>
</dbReference>
<name>A0ABM1E4V0_PRICU</name>
<comment type="similarity">
    <text evidence="2">Belongs to the NLRP family.</text>
</comment>
<sequence length="1081" mass="117898">MNTTTTVRRPCAAMTCLDAATVGVYGFAATVGGLAGSFLGVLVAWMLGRMATYAPYVTALSSMGAIAAVVCLCLVRRRIPRRCCIKVFGPIPDEDEDSKHSDVNIPLVGIISGDADVIAYAKRLAAYHKSGSMLYRNDVGLKGVRSITLDETYTQLVIEDAWKTRSRMGSVCMEVPSCPQLCNAVSKAKKPIRVEQLLSDMEEKIYRPTVLVLGNAGIGKSVMAERLVCDWANEIDACGDAAFSGRFKLAFLFRGKQLNRLSGRKLSLLDLLLDVHTSAGAARDAVAAFLQRSAPYVLIVVDGFDELASDDGNSAFARGGTGTTDVAAAVGVRELLGSLVAGRLLSGAHVLVTSRPSAAIPVADAFHRVVEILGFSSDGVREYVARYFGDGGDGGYAERVFAHLRSNLNVFSLCSVPVCCRLICQVYDDARRRQQQQRRGGGGAAPLDVPDLRTVTGVYSKVFCQLATRRHCHENNADDDVGTVIATELDSILNMADMALAGVLARQLMFSEDDLRAYGLAEKRHLLSCFMTCVRESDGGALEQCWQTFYLFDHLTVQEYLASLALLLRGGATADDAPVYYADGRLEVVYRFFAGLPFMRPPLPLPPLVERSEACMRRVKTMIARLVSYHAAGGSGNRRQQQELAKTLMQMALEVHESETAAAVMPIFEGGTLDLTGCIVSAPDLFAMGYLLSTVNLAAPVSVTLDNCNIDDIGAGEVALCMDKMEGLSLVNCHLSDEGLNRIFVAFSKNKSLRKLCIGKNEVSSANFVILANALGRNKNLTSISMESCVLEVGEHATTIAQAWSRNTSLTYLNMRACDLQDLDLEWLSQVLASPVCALQSVKLDRNMLKNLRPLFGGLESNSVLQHLSMRTCMLDDDGLQALSRVFNLLRRIENVSLAWNSFSVSGMKPFADALSINQTLKHLDLSACELSDEALCLLAGCLQNNTTLKTLMLFRNTEMTTVALEYLASMLRVNKTLETLLVDAYSGKSSYDITVLTNSMEQDLTTLVLRYAKPRENGLGLHLTDLDNIASSFQVRNVLKCLSVQETDGKLVPLQEPQEVDILAKLDDRKLYFIIFTFKL</sequence>
<evidence type="ECO:0000259" key="8">
    <source>
        <dbReference type="PROSITE" id="PS50837"/>
    </source>
</evidence>
<dbReference type="InterPro" id="IPR041075">
    <property type="entry name" value="NOD1/2_WH"/>
</dbReference>
<evidence type="ECO:0000313" key="9">
    <source>
        <dbReference type="Proteomes" id="UP000695022"/>
    </source>
</evidence>
<dbReference type="SUPFAM" id="SSF52540">
    <property type="entry name" value="P-loop containing nucleoside triphosphate hydrolases"/>
    <property type="match status" value="1"/>
</dbReference>
<keyword evidence="7" id="KW-0812">Transmembrane</keyword>
<dbReference type="PANTHER" id="PTHR45690:SF19">
    <property type="entry name" value="NACHT, LRR AND PYD DOMAINS-CONTAINING PROTEIN 3"/>
    <property type="match status" value="1"/>
</dbReference>
<dbReference type="PANTHER" id="PTHR45690">
    <property type="entry name" value="NACHT, LRR AND PYD DOMAINS-CONTAINING PROTEIN 12"/>
    <property type="match status" value="1"/>
</dbReference>
<evidence type="ECO:0000256" key="5">
    <source>
        <dbReference type="ARBA" id="ARBA00022741"/>
    </source>
</evidence>
<dbReference type="Pfam" id="PF13516">
    <property type="entry name" value="LRR_6"/>
    <property type="match status" value="1"/>
</dbReference>
<dbReference type="InterPro" id="IPR001611">
    <property type="entry name" value="Leu-rich_rpt"/>
</dbReference>
<dbReference type="InterPro" id="IPR050637">
    <property type="entry name" value="NLRP_innate_immun_reg"/>
</dbReference>
<accession>A0ABM1E4V0</accession>
<evidence type="ECO:0000256" key="4">
    <source>
        <dbReference type="ARBA" id="ARBA00022737"/>
    </source>
</evidence>
<reference evidence="10" key="1">
    <citation type="submission" date="2025-08" db="UniProtKB">
        <authorList>
            <consortium name="RefSeq"/>
        </authorList>
    </citation>
    <scope>IDENTIFICATION</scope>
</reference>
<evidence type="ECO:0000256" key="1">
    <source>
        <dbReference type="ARBA" id="ARBA00004496"/>
    </source>
</evidence>
<keyword evidence="7" id="KW-0472">Membrane</keyword>
<dbReference type="Pfam" id="PF05729">
    <property type="entry name" value="NACHT"/>
    <property type="match status" value="1"/>
</dbReference>
<evidence type="ECO:0000256" key="7">
    <source>
        <dbReference type="SAM" id="Phobius"/>
    </source>
</evidence>
<feature type="domain" description="NACHT" evidence="8">
    <location>
        <begin position="208"/>
        <end position="358"/>
    </location>
</feature>
<protein>
    <submittedName>
        <fullName evidence="10">NACHT, LRR and PYD domains-containing protein 12-like</fullName>
    </submittedName>
</protein>
<dbReference type="InterPro" id="IPR032675">
    <property type="entry name" value="LRR_dom_sf"/>
</dbReference>
<keyword evidence="3" id="KW-0963">Cytoplasm</keyword>
<keyword evidence="7" id="KW-1133">Transmembrane helix</keyword>
<proteinExistence type="inferred from homology"/>
<dbReference type="RefSeq" id="XP_014667221.1">
    <property type="nucleotide sequence ID" value="XM_014811735.1"/>
</dbReference>
<dbReference type="SMART" id="SM00368">
    <property type="entry name" value="LRR_RI"/>
    <property type="match status" value="7"/>
</dbReference>
<organism evidence="9 10">
    <name type="scientific">Priapulus caudatus</name>
    <name type="common">Priapulid worm</name>
    <dbReference type="NCBI Taxonomy" id="37621"/>
    <lineage>
        <taxon>Eukaryota</taxon>
        <taxon>Metazoa</taxon>
        <taxon>Ecdysozoa</taxon>
        <taxon>Scalidophora</taxon>
        <taxon>Priapulida</taxon>
        <taxon>Priapulimorpha</taxon>
        <taxon>Priapulimorphida</taxon>
        <taxon>Priapulidae</taxon>
        <taxon>Priapulus</taxon>
    </lineage>
</organism>
<evidence type="ECO:0000313" key="10">
    <source>
        <dbReference type="RefSeq" id="XP_014667221.1"/>
    </source>
</evidence>
<dbReference type="SUPFAM" id="SSF52047">
    <property type="entry name" value="RNI-like"/>
    <property type="match status" value="1"/>
</dbReference>
<dbReference type="InterPro" id="IPR027417">
    <property type="entry name" value="P-loop_NTPase"/>
</dbReference>
<comment type="subcellular location">
    <subcellularLocation>
        <location evidence="1">Cytoplasm</location>
    </subcellularLocation>
</comment>
<feature type="transmembrane region" description="Helical" evidence="7">
    <location>
        <begin position="53"/>
        <end position="75"/>
    </location>
</feature>
<evidence type="ECO:0000256" key="2">
    <source>
        <dbReference type="ARBA" id="ARBA00008665"/>
    </source>
</evidence>
<gene>
    <name evidence="10" type="primary">LOC106808850</name>
</gene>
<keyword evidence="5" id="KW-0547">Nucleotide-binding</keyword>
<dbReference type="InterPro" id="IPR007111">
    <property type="entry name" value="NACHT_NTPase"/>
</dbReference>
<dbReference type="Pfam" id="PF17779">
    <property type="entry name" value="WHD_NOD2"/>
    <property type="match status" value="1"/>
</dbReference>
<dbReference type="Gene3D" id="3.80.10.10">
    <property type="entry name" value="Ribonuclease Inhibitor"/>
    <property type="match status" value="1"/>
</dbReference>
<keyword evidence="9" id="KW-1185">Reference proteome</keyword>
<dbReference type="Gene3D" id="3.40.50.300">
    <property type="entry name" value="P-loop containing nucleotide triphosphate hydrolases"/>
    <property type="match status" value="1"/>
</dbReference>
<evidence type="ECO:0000256" key="3">
    <source>
        <dbReference type="ARBA" id="ARBA00022490"/>
    </source>
</evidence>
<keyword evidence="4" id="KW-0677">Repeat</keyword>
<feature type="transmembrane region" description="Helical" evidence="7">
    <location>
        <begin position="24"/>
        <end position="47"/>
    </location>
</feature>
<dbReference type="PROSITE" id="PS50837">
    <property type="entry name" value="NACHT"/>
    <property type="match status" value="1"/>
</dbReference>